<dbReference type="RefSeq" id="WP_394835465.1">
    <property type="nucleotide sequence ID" value="NZ_CP089929.1"/>
</dbReference>
<dbReference type="Pfam" id="PF02423">
    <property type="entry name" value="OCD_Mu_crystall"/>
    <property type="match status" value="1"/>
</dbReference>
<sequence length="328" mass="34714">MAYEMLVLGALDVRELYDWDTAIASQRRAFAELGGDGARLPEKIIVPAGDDMAICMAARMSNDTGPVSKFISVHMGNPRRGLPSVQSVVTALDPTDGRPVAILDGNEITTRRTAAASALAVSLLGRRENHGALAIIGSGVQGIAHIQAIARVQRFAEIRLWSPTRAKCEQAAQSLQTEDGLDIVLSDSAEAAVKGASVIVACTSSAQPVVHGAWLSPGSTVLSVGSFTPERCEIDEAAVQRSDVLVVDHVPTEVTHGGPIVKALARGYRKVEDLVPLADIVLGRHPGRRSPDEIIVYNSVGIGVQDAAAAWTIIERARASGRGKRIEL</sequence>
<dbReference type="InterPro" id="IPR023401">
    <property type="entry name" value="ODC_N"/>
</dbReference>
<dbReference type="PIRSF" id="PIRSF001439">
    <property type="entry name" value="CryM"/>
    <property type="match status" value="1"/>
</dbReference>
<dbReference type="PANTHER" id="PTHR13812">
    <property type="entry name" value="KETIMINE REDUCTASE MU-CRYSTALLIN"/>
    <property type="match status" value="1"/>
</dbReference>
<gene>
    <name evidence="1" type="ORF">LVJ94_00885</name>
</gene>
<dbReference type="SUPFAM" id="SSF51735">
    <property type="entry name" value="NAD(P)-binding Rossmann-fold domains"/>
    <property type="match status" value="1"/>
</dbReference>
<dbReference type="Gene3D" id="3.40.50.720">
    <property type="entry name" value="NAD(P)-binding Rossmann-like Domain"/>
    <property type="match status" value="1"/>
</dbReference>
<organism evidence="1 2">
    <name type="scientific">Pendulispora rubella</name>
    <dbReference type="NCBI Taxonomy" id="2741070"/>
    <lineage>
        <taxon>Bacteria</taxon>
        <taxon>Pseudomonadati</taxon>
        <taxon>Myxococcota</taxon>
        <taxon>Myxococcia</taxon>
        <taxon>Myxococcales</taxon>
        <taxon>Sorangiineae</taxon>
        <taxon>Pendulisporaceae</taxon>
        <taxon>Pendulispora</taxon>
    </lineage>
</organism>
<proteinExistence type="predicted"/>
<dbReference type="InterPro" id="IPR003462">
    <property type="entry name" value="ODC_Mu_crystall"/>
</dbReference>
<accession>A0ABZ2LAR3</accession>
<dbReference type="InterPro" id="IPR036291">
    <property type="entry name" value="NAD(P)-bd_dom_sf"/>
</dbReference>
<name>A0ABZ2LAR3_9BACT</name>
<reference evidence="1" key="1">
    <citation type="submission" date="2021-12" db="EMBL/GenBank/DDBJ databases">
        <title>Discovery of the Pendulisporaceae a myxobacterial family with distinct sporulation behavior and unique specialized metabolism.</title>
        <authorList>
            <person name="Garcia R."/>
            <person name="Popoff A."/>
            <person name="Bader C.D."/>
            <person name="Loehr J."/>
            <person name="Walesch S."/>
            <person name="Walt C."/>
            <person name="Boldt J."/>
            <person name="Bunk B."/>
            <person name="Haeckl F.J.F.P.J."/>
            <person name="Gunesch A.P."/>
            <person name="Birkelbach J."/>
            <person name="Nuebel U."/>
            <person name="Pietschmann T."/>
            <person name="Bach T."/>
            <person name="Mueller R."/>
        </authorList>
    </citation>
    <scope>NUCLEOTIDE SEQUENCE</scope>
    <source>
        <strain evidence="1">MSr11367</strain>
    </source>
</reference>
<protein>
    <submittedName>
        <fullName evidence="1">Ornithine cyclodeaminase family protein</fullName>
    </submittedName>
</protein>
<dbReference type="Proteomes" id="UP001374803">
    <property type="component" value="Chromosome"/>
</dbReference>
<evidence type="ECO:0000313" key="2">
    <source>
        <dbReference type="Proteomes" id="UP001374803"/>
    </source>
</evidence>
<dbReference type="EMBL" id="CP089983">
    <property type="protein sequence ID" value="WXB05817.1"/>
    <property type="molecule type" value="Genomic_DNA"/>
</dbReference>
<evidence type="ECO:0000313" key="1">
    <source>
        <dbReference type="EMBL" id="WXB05817.1"/>
    </source>
</evidence>
<dbReference type="Gene3D" id="3.30.1780.10">
    <property type="entry name" value="ornithine cyclodeaminase, domain 1"/>
    <property type="match status" value="1"/>
</dbReference>
<keyword evidence="2" id="KW-1185">Reference proteome</keyword>
<dbReference type="PANTHER" id="PTHR13812:SF19">
    <property type="entry name" value="KETIMINE REDUCTASE MU-CRYSTALLIN"/>
    <property type="match status" value="1"/>
</dbReference>